<comment type="caution">
    <text evidence="2">The sequence shown here is derived from an EMBL/GenBank/DDBJ whole genome shotgun (WGS) entry which is preliminary data.</text>
</comment>
<organism evidence="2 3">
    <name type="scientific">Paenibacillus soyae</name>
    <dbReference type="NCBI Taxonomy" id="2969249"/>
    <lineage>
        <taxon>Bacteria</taxon>
        <taxon>Bacillati</taxon>
        <taxon>Bacillota</taxon>
        <taxon>Bacilli</taxon>
        <taxon>Bacillales</taxon>
        <taxon>Paenibacillaceae</taxon>
        <taxon>Paenibacillus</taxon>
    </lineage>
</organism>
<dbReference type="Pfam" id="PF00903">
    <property type="entry name" value="Glyoxalase"/>
    <property type="match status" value="1"/>
</dbReference>
<keyword evidence="3" id="KW-1185">Reference proteome</keyword>
<dbReference type="SUPFAM" id="SSF54593">
    <property type="entry name" value="Glyoxalase/Bleomycin resistance protein/Dihydroxybiphenyl dioxygenase"/>
    <property type="match status" value="1"/>
</dbReference>
<reference evidence="2" key="1">
    <citation type="submission" date="2022-08" db="EMBL/GenBank/DDBJ databases">
        <title>The genomic sequence of strain Paenibacillus sp. SCIV0701.</title>
        <authorList>
            <person name="Zhao H."/>
        </authorList>
    </citation>
    <scope>NUCLEOTIDE SEQUENCE</scope>
    <source>
        <strain evidence="2">SCIV0701</strain>
    </source>
</reference>
<sequence>MAVLSKQIYVNLPVKNLEASRALFSAIGFEFNAQFSDEKAACLVVGENIFAMLLQEEYFKTFTKKEIADATKTTEVLIAISADSREEVDGIVNRAVAAGASPASDPIDHGFMYQWSFQDLDGHVWEVAYMDMSALEG</sequence>
<dbReference type="Proteomes" id="UP001141950">
    <property type="component" value="Unassembled WGS sequence"/>
</dbReference>
<dbReference type="Gene3D" id="3.10.180.10">
    <property type="entry name" value="2,3-Dihydroxybiphenyl 1,2-Dioxygenase, domain 1"/>
    <property type="match status" value="1"/>
</dbReference>
<dbReference type="PANTHER" id="PTHR36503:SF2">
    <property type="entry name" value="BLR2408 PROTEIN"/>
    <property type="match status" value="1"/>
</dbReference>
<gene>
    <name evidence="2" type="ORF">NQZ67_21395</name>
</gene>
<dbReference type="InterPro" id="IPR029068">
    <property type="entry name" value="Glyas_Bleomycin-R_OHBP_Dase"/>
</dbReference>
<dbReference type="EMBL" id="JANIPJ010000017">
    <property type="protein sequence ID" value="MCR2806440.1"/>
    <property type="molecule type" value="Genomic_DNA"/>
</dbReference>
<protein>
    <submittedName>
        <fullName evidence="2">VOC family protein</fullName>
    </submittedName>
</protein>
<evidence type="ECO:0000259" key="1">
    <source>
        <dbReference type="Pfam" id="PF00903"/>
    </source>
</evidence>
<dbReference type="CDD" id="cd09012">
    <property type="entry name" value="VOC_like"/>
    <property type="match status" value="1"/>
</dbReference>
<name>A0A9X2MTZ0_9BACL</name>
<dbReference type="AlphaFoldDB" id="A0A9X2MTZ0"/>
<accession>A0A9X2MTZ0</accession>
<dbReference type="RefSeq" id="WP_257449877.1">
    <property type="nucleotide sequence ID" value="NZ_JANIPJ010000017.1"/>
</dbReference>
<proteinExistence type="predicted"/>
<dbReference type="InterPro" id="IPR004360">
    <property type="entry name" value="Glyas_Fos-R_dOase_dom"/>
</dbReference>
<evidence type="ECO:0000313" key="3">
    <source>
        <dbReference type="Proteomes" id="UP001141950"/>
    </source>
</evidence>
<evidence type="ECO:0000313" key="2">
    <source>
        <dbReference type="EMBL" id="MCR2806440.1"/>
    </source>
</evidence>
<dbReference type="PANTHER" id="PTHR36503">
    <property type="entry name" value="BLR2520 PROTEIN"/>
    <property type="match status" value="1"/>
</dbReference>
<feature type="domain" description="Glyoxalase/fosfomycin resistance/dioxygenase" evidence="1">
    <location>
        <begin position="9"/>
        <end position="127"/>
    </location>
</feature>